<dbReference type="RefSeq" id="WP_176936703.1">
    <property type="nucleotide sequence ID" value="NZ_FMZW01000001.1"/>
</dbReference>
<sequence length="172" mass="18577">MFRTVILAALALVCLLLSPADARPRQIVSVAHPDCNVVFPCEGVVSSPRGEAIARNLGFGAAQKVYRHRISAQIVQHPDGCPHRAFCGCGAAVRVFGAPIRSLWLAAAWFRFPRTAPAPGMVAVRRHHVFVLEQHLGGSTWLAFDANSGRHATRIHARSIAGFVIVNPRSSS</sequence>
<evidence type="ECO:0000256" key="1">
    <source>
        <dbReference type="SAM" id="SignalP"/>
    </source>
</evidence>
<feature type="chain" id="PRO_5011523024" evidence="1">
    <location>
        <begin position="23"/>
        <end position="172"/>
    </location>
</feature>
<accession>A0A1G6IHF0</accession>
<protein>
    <submittedName>
        <fullName evidence="2">Uncharacterized protein</fullName>
    </submittedName>
</protein>
<dbReference type="Proteomes" id="UP000199245">
    <property type="component" value="Unassembled WGS sequence"/>
</dbReference>
<reference evidence="2 3" key="1">
    <citation type="submission" date="2016-10" db="EMBL/GenBank/DDBJ databases">
        <authorList>
            <person name="de Groot N.N."/>
        </authorList>
    </citation>
    <scope>NUCLEOTIDE SEQUENCE [LARGE SCALE GENOMIC DNA]</scope>
    <source>
        <strain evidence="2 3">R5</strain>
    </source>
</reference>
<name>A0A1G6IHF0_9BRAD</name>
<feature type="signal peptide" evidence="1">
    <location>
        <begin position="1"/>
        <end position="22"/>
    </location>
</feature>
<proteinExistence type="predicted"/>
<dbReference type="AlphaFoldDB" id="A0A1G6IHF0"/>
<evidence type="ECO:0000313" key="2">
    <source>
        <dbReference type="EMBL" id="SDC05967.1"/>
    </source>
</evidence>
<keyword evidence="1" id="KW-0732">Signal</keyword>
<organism evidence="2 3">
    <name type="scientific">Bradyrhizobium brasilense</name>
    <dbReference type="NCBI Taxonomy" id="1419277"/>
    <lineage>
        <taxon>Bacteria</taxon>
        <taxon>Pseudomonadati</taxon>
        <taxon>Pseudomonadota</taxon>
        <taxon>Alphaproteobacteria</taxon>
        <taxon>Hyphomicrobiales</taxon>
        <taxon>Nitrobacteraceae</taxon>
        <taxon>Bradyrhizobium</taxon>
    </lineage>
</organism>
<gene>
    <name evidence="2" type="ORF">SAMN05216337_1001151</name>
</gene>
<evidence type="ECO:0000313" key="3">
    <source>
        <dbReference type="Proteomes" id="UP000199245"/>
    </source>
</evidence>
<dbReference type="EMBL" id="FMZW01000001">
    <property type="protein sequence ID" value="SDC05967.1"/>
    <property type="molecule type" value="Genomic_DNA"/>
</dbReference>